<keyword evidence="1" id="KW-0812">Transmembrane</keyword>
<name>A0A7J8F0N5_ROUAE</name>
<protein>
    <submittedName>
        <fullName evidence="2">Uncharacterized protein</fullName>
    </submittedName>
</protein>
<accession>A0A7J8F0N5</accession>
<evidence type="ECO:0000313" key="3">
    <source>
        <dbReference type="Proteomes" id="UP000593571"/>
    </source>
</evidence>
<dbReference type="Proteomes" id="UP000593571">
    <property type="component" value="Unassembled WGS sequence"/>
</dbReference>
<organism evidence="2 3">
    <name type="scientific">Rousettus aegyptiacus</name>
    <name type="common">Egyptian fruit bat</name>
    <name type="synonym">Pteropus aegyptiacus</name>
    <dbReference type="NCBI Taxonomy" id="9407"/>
    <lineage>
        <taxon>Eukaryota</taxon>
        <taxon>Metazoa</taxon>
        <taxon>Chordata</taxon>
        <taxon>Craniata</taxon>
        <taxon>Vertebrata</taxon>
        <taxon>Euteleostomi</taxon>
        <taxon>Mammalia</taxon>
        <taxon>Eutheria</taxon>
        <taxon>Laurasiatheria</taxon>
        <taxon>Chiroptera</taxon>
        <taxon>Yinpterochiroptera</taxon>
        <taxon>Pteropodoidea</taxon>
        <taxon>Pteropodidae</taxon>
        <taxon>Rousettinae</taxon>
        <taxon>Rousettus</taxon>
    </lineage>
</organism>
<evidence type="ECO:0000313" key="2">
    <source>
        <dbReference type="EMBL" id="KAF6441186.1"/>
    </source>
</evidence>
<keyword evidence="1" id="KW-1133">Transmembrane helix</keyword>
<keyword evidence="1" id="KW-0472">Membrane</keyword>
<dbReference type="AlphaFoldDB" id="A0A7J8F0N5"/>
<dbReference type="EMBL" id="JACASE010000008">
    <property type="protein sequence ID" value="KAF6441186.1"/>
    <property type="molecule type" value="Genomic_DNA"/>
</dbReference>
<evidence type="ECO:0000256" key="1">
    <source>
        <dbReference type="SAM" id="Phobius"/>
    </source>
</evidence>
<feature type="transmembrane region" description="Helical" evidence="1">
    <location>
        <begin position="117"/>
        <end position="135"/>
    </location>
</feature>
<gene>
    <name evidence="2" type="ORF">HJG63_012336</name>
</gene>
<comment type="caution">
    <text evidence="2">The sequence shown here is derived from an EMBL/GenBank/DDBJ whole genome shotgun (WGS) entry which is preliminary data.</text>
</comment>
<reference evidence="2 3" key="1">
    <citation type="journal article" date="2020" name="Nature">
        <title>Six reference-quality genomes reveal evolution of bat adaptations.</title>
        <authorList>
            <person name="Jebb D."/>
            <person name="Huang Z."/>
            <person name="Pippel M."/>
            <person name="Hughes G.M."/>
            <person name="Lavrichenko K."/>
            <person name="Devanna P."/>
            <person name="Winkler S."/>
            <person name="Jermiin L.S."/>
            <person name="Skirmuntt E.C."/>
            <person name="Katzourakis A."/>
            <person name="Burkitt-Gray L."/>
            <person name="Ray D.A."/>
            <person name="Sullivan K.A.M."/>
            <person name="Roscito J.G."/>
            <person name="Kirilenko B.M."/>
            <person name="Davalos L.M."/>
            <person name="Corthals A.P."/>
            <person name="Power M.L."/>
            <person name="Jones G."/>
            <person name="Ransome R.D."/>
            <person name="Dechmann D.K.N."/>
            <person name="Locatelli A.G."/>
            <person name="Puechmaille S.J."/>
            <person name="Fedrigo O."/>
            <person name="Jarvis E.D."/>
            <person name="Hiller M."/>
            <person name="Vernes S.C."/>
            <person name="Myers E.W."/>
            <person name="Teeling E.C."/>
        </authorList>
    </citation>
    <scope>NUCLEOTIDE SEQUENCE [LARGE SCALE GENOMIC DNA]</scope>
    <source>
        <strain evidence="2">MRouAeg1</strain>
        <tissue evidence="2">Muscle</tissue>
    </source>
</reference>
<sequence>MFHEPSHNQGLSLYSILSRKLWLNLAMKLQLDFAPSRFSMPPGTLELSHHFSAHTSDWHWQRLLSSRKGRDQVCFFDLYLSLYPQHLPQCLAKCSFHNCPYLETRHLKKKKKKSSRIITFLYLLSYLSLSTALLLW</sequence>
<keyword evidence="3" id="KW-1185">Reference proteome</keyword>
<proteinExistence type="predicted"/>